<dbReference type="RefSeq" id="WP_266055655.1">
    <property type="nucleotide sequence ID" value="NZ_JAPFQN010000003.1"/>
</dbReference>
<evidence type="ECO:0000256" key="1">
    <source>
        <dbReference type="SAM" id="Phobius"/>
    </source>
</evidence>
<comment type="caution">
    <text evidence="2">The sequence shown here is derived from an EMBL/GenBank/DDBJ whole genome shotgun (WGS) entry which is preliminary data.</text>
</comment>
<evidence type="ECO:0000313" key="2">
    <source>
        <dbReference type="EMBL" id="MCX2743280.1"/>
    </source>
</evidence>
<dbReference type="Proteomes" id="UP001209885">
    <property type="component" value="Unassembled WGS sequence"/>
</dbReference>
<proteinExistence type="predicted"/>
<dbReference type="PROSITE" id="PS51318">
    <property type="entry name" value="TAT"/>
    <property type="match status" value="1"/>
</dbReference>
<keyword evidence="1" id="KW-0472">Membrane</keyword>
<keyword evidence="3" id="KW-1185">Reference proteome</keyword>
<keyword evidence="1" id="KW-0812">Transmembrane</keyword>
<evidence type="ECO:0000313" key="3">
    <source>
        <dbReference type="Proteomes" id="UP001209885"/>
    </source>
</evidence>
<keyword evidence="1" id="KW-1133">Transmembrane helix</keyword>
<organism evidence="2 3">
    <name type="scientific">Mangrovivirga halotolerans</name>
    <dbReference type="NCBI Taxonomy" id="2993936"/>
    <lineage>
        <taxon>Bacteria</taxon>
        <taxon>Pseudomonadati</taxon>
        <taxon>Bacteroidota</taxon>
        <taxon>Cytophagia</taxon>
        <taxon>Cytophagales</taxon>
        <taxon>Mangrovivirgaceae</taxon>
        <taxon>Mangrovivirga</taxon>
    </lineage>
</organism>
<accession>A0ABT3RNU6</accession>
<dbReference type="InterPro" id="IPR006311">
    <property type="entry name" value="TAT_signal"/>
</dbReference>
<feature type="transmembrane region" description="Helical" evidence="1">
    <location>
        <begin position="12"/>
        <end position="31"/>
    </location>
</feature>
<gene>
    <name evidence="2" type="ORF">OO013_05355</name>
</gene>
<reference evidence="2 3" key="1">
    <citation type="submission" date="2022-11" db="EMBL/GenBank/DDBJ databases">
        <title>The characterization of three novel Bacteroidetes species and genomic analysis of their roles in tidal elemental geochemical cycles.</title>
        <authorList>
            <person name="Ma K."/>
        </authorList>
    </citation>
    <scope>NUCLEOTIDE SEQUENCE [LARGE SCALE GENOMIC DNA]</scope>
    <source>
        <strain evidence="2 3">M17</strain>
    </source>
</reference>
<sequence length="230" mass="25512">MKSHNTHSRRKFLGNIAAGTAVGLSMIANPIEAKINETFLKDEGVNFAELDIKLKKIGKMQHPVAYDVSQANWWGFIWSNVYYMTNEETGTSNPDLGVLNVLRHHGIIFSFKDDVIEKYKLGERFGYNDPTTGKPAVKNPYIDPQEGAFPLPGLAGIRGLQDQGAMFCVCNMAYKVYSQFISQDLGITKEEVYNDFVNGKLPGIDLAPSGVWVLGRLQENNIGYIDSSVG</sequence>
<dbReference type="EMBL" id="JAPFQN010000003">
    <property type="protein sequence ID" value="MCX2743280.1"/>
    <property type="molecule type" value="Genomic_DNA"/>
</dbReference>
<protein>
    <submittedName>
        <fullName evidence="2">Tat (Twin-arginine translocation) pathway signal sequence containing protein</fullName>
    </submittedName>
</protein>
<name>A0ABT3RNU6_9BACT</name>